<dbReference type="KEGG" id="gti:FXF46_01180"/>
<gene>
    <name evidence="1" type="ORF">FXF46_01180</name>
</gene>
<reference evidence="1 2" key="1">
    <citation type="submission" date="2019-08" db="EMBL/GenBank/DDBJ databases">
        <title>Gluconobacter frateurii HD924 genome.</title>
        <authorList>
            <person name="Liu Y."/>
            <person name="Zhang P."/>
        </authorList>
    </citation>
    <scope>NUCLEOTIDE SEQUENCE [LARGE SCALE GENOMIC DNA]</scope>
    <source>
        <strain evidence="1 2">HD924</strain>
    </source>
</reference>
<name>A0AAP9JIP8_GLUTH</name>
<protein>
    <submittedName>
        <fullName evidence="1">Uncharacterized protein</fullName>
    </submittedName>
</protein>
<evidence type="ECO:0000313" key="2">
    <source>
        <dbReference type="Proteomes" id="UP000323560"/>
    </source>
</evidence>
<accession>A0AAP9JIP8</accession>
<sequence>MGVKRKKFLLSVILLSFPDQENGYDCFRNRHWPFGFSLMSGRVGEEWIFLPQDCKSLVS</sequence>
<dbReference type="Proteomes" id="UP000323560">
    <property type="component" value="Chromosome"/>
</dbReference>
<organism evidence="1 2">
    <name type="scientific">Gluconobacter thailandicus</name>
    <dbReference type="NCBI Taxonomy" id="257438"/>
    <lineage>
        <taxon>Bacteria</taxon>
        <taxon>Pseudomonadati</taxon>
        <taxon>Pseudomonadota</taxon>
        <taxon>Alphaproteobacteria</taxon>
        <taxon>Acetobacterales</taxon>
        <taxon>Acetobacteraceae</taxon>
        <taxon>Gluconobacter</taxon>
    </lineage>
</organism>
<proteinExistence type="predicted"/>
<dbReference type="EMBL" id="CP043043">
    <property type="protein sequence ID" value="QEH97533.1"/>
    <property type="molecule type" value="Genomic_DNA"/>
</dbReference>
<evidence type="ECO:0000313" key="1">
    <source>
        <dbReference type="EMBL" id="QEH97533.1"/>
    </source>
</evidence>
<dbReference type="AlphaFoldDB" id="A0AAP9JIP8"/>